<feature type="region of interest" description="Disordered" evidence="1">
    <location>
        <begin position="129"/>
        <end position="177"/>
    </location>
</feature>
<dbReference type="Proteomes" id="UP000019438">
    <property type="component" value="Chromosome"/>
</dbReference>
<evidence type="ECO:0000313" key="3">
    <source>
        <dbReference type="Proteomes" id="UP000019438"/>
    </source>
</evidence>
<sequence>MPPDHFRDTAFRSAGVLDNPQRLTFAPTLPGLPSRQYCPLCHPISLRTLLGAPLKRFSTIGCLQQSVTRRIVTNQHSEVIVFTNQGSENLVQPLKDHRTSCACTLTPRPSSDGYASLIALNGMYPISQHKTARPHDRDCAGRYRRVRTRTDPETHPVRHRRRTGTRKRLVRQPGQRL</sequence>
<protein>
    <submittedName>
        <fullName evidence="2">Uncharacterized protein</fullName>
    </submittedName>
</protein>
<evidence type="ECO:0000313" key="2">
    <source>
        <dbReference type="EMBL" id="ASW28580.1"/>
    </source>
</evidence>
<gene>
    <name evidence="2" type="ORF">GbCGDNIH3_10006</name>
</gene>
<name>A0AAN1G4G5_9PROT</name>
<dbReference type="EMBL" id="CP003181">
    <property type="protein sequence ID" value="ASW28580.1"/>
    <property type="molecule type" value="Genomic_DNA"/>
</dbReference>
<accession>A0AAN1G4G5</accession>
<dbReference type="AlphaFoldDB" id="A0AAN1G4G5"/>
<feature type="compositionally biased region" description="Basic residues" evidence="1">
    <location>
        <begin position="157"/>
        <end position="170"/>
    </location>
</feature>
<proteinExistence type="predicted"/>
<evidence type="ECO:0000256" key="1">
    <source>
        <dbReference type="SAM" id="MobiDB-lite"/>
    </source>
</evidence>
<reference evidence="3" key="1">
    <citation type="submission" date="2012-06" db="EMBL/GenBank/DDBJ databases">
        <title>Genome analysis of multiple Granulibacter bethesdensis isolates demonstrates substantial genome diversity.</title>
        <authorList>
            <person name="Greenberg D.E."/>
            <person name="Porcella S.F."/>
            <person name="Zarember K."/>
            <person name="Zelazny A.M."/>
            <person name="Bruno D."/>
            <person name="Martens C."/>
            <person name="Barbian K.D."/>
            <person name="Jaske E."/>
            <person name="Holland S.M."/>
        </authorList>
    </citation>
    <scope>NUCLEOTIDE SEQUENCE [LARGE SCALE GENOMIC DNA]</scope>
    <source>
        <strain evidence="3">CGDNIH3</strain>
    </source>
</reference>
<organism evidence="2 3">
    <name type="scientific">Granulibacter bethesdensis</name>
    <dbReference type="NCBI Taxonomy" id="364410"/>
    <lineage>
        <taxon>Bacteria</taxon>
        <taxon>Pseudomonadati</taxon>
        <taxon>Pseudomonadota</taxon>
        <taxon>Alphaproteobacteria</taxon>
        <taxon>Acetobacterales</taxon>
        <taxon>Acetobacteraceae</taxon>
        <taxon>Granulibacter</taxon>
    </lineage>
</organism>